<keyword evidence="2" id="KW-0472">Membrane</keyword>
<reference evidence="4 5" key="1">
    <citation type="submission" date="2023-11" db="EMBL/GenBank/DDBJ databases">
        <title>Actinomadura monticuli sp. nov., isolated from volcanic ash.</title>
        <authorList>
            <person name="Lee S.D."/>
            <person name="Yang H."/>
            <person name="Kim I.S."/>
        </authorList>
    </citation>
    <scope>NUCLEOTIDE SEQUENCE [LARGE SCALE GENOMIC DNA]</scope>
    <source>
        <strain evidence="4 5">DSM 45346</strain>
    </source>
</reference>
<feature type="compositionally biased region" description="Pro residues" evidence="1">
    <location>
        <begin position="36"/>
        <end position="46"/>
    </location>
</feature>
<dbReference type="Proteomes" id="UP001569904">
    <property type="component" value="Unassembled WGS sequence"/>
</dbReference>
<evidence type="ECO:0000259" key="3">
    <source>
        <dbReference type="Pfam" id="PF13845"/>
    </source>
</evidence>
<protein>
    <submittedName>
        <fullName evidence="4">Septum formation family protein</fullName>
    </submittedName>
</protein>
<dbReference type="EMBL" id="JAXCEH010000006">
    <property type="protein sequence ID" value="MFA1554684.1"/>
    <property type="molecule type" value="Genomic_DNA"/>
</dbReference>
<organism evidence="4 5">
    <name type="scientific">Actinomadura chokoriensis</name>
    <dbReference type="NCBI Taxonomy" id="454156"/>
    <lineage>
        <taxon>Bacteria</taxon>
        <taxon>Bacillati</taxon>
        <taxon>Actinomycetota</taxon>
        <taxon>Actinomycetes</taxon>
        <taxon>Streptosporangiales</taxon>
        <taxon>Thermomonosporaceae</taxon>
        <taxon>Actinomadura</taxon>
    </lineage>
</organism>
<gene>
    <name evidence="4" type="ORF">SM436_13400</name>
</gene>
<feature type="transmembrane region" description="Helical" evidence="2">
    <location>
        <begin position="94"/>
        <end position="115"/>
    </location>
</feature>
<accession>A0ABV4QVR6</accession>
<comment type="caution">
    <text evidence="4">The sequence shown here is derived from an EMBL/GenBank/DDBJ whole genome shotgun (WGS) entry which is preliminary data.</text>
</comment>
<evidence type="ECO:0000313" key="4">
    <source>
        <dbReference type="EMBL" id="MFA1554684.1"/>
    </source>
</evidence>
<dbReference type="RefSeq" id="WP_371941207.1">
    <property type="nucleotide sequence ID" value="NZ_JAXCEH010000006.1"/>
</dbReference>
<feature type="region of interest" description="Disordered" evidence="1">
    <location>
        <begin position="1"/>
        <end position="49"/>
    </location>
</feature>
<sequence length="363" mass="38714">MTAPPPDDDKLAWAPPDAPASDAPPPGAPAPTALPGSPPPPPPFAPLGPVQRRTNRFAVFALVTGLLGMIVLAVAFAVTALVQTGRRGEKGKGLAVGALAVSAAWVAAVSVAVTVGPLSTGSAAREDGKVAVTAMRPGDCFSEFEEAPDGLFVRPLPCTTPHQGEVSAEGELPDMPYPGRQDLGNRAWTLCRERTEFLERSRYGKDLQLHTASPDEDAWKDGNRTVKCVMRYTGSGLLPAPLDQTMETKSQYTTELSPGDCVKEWDDNGDQPLIPCTKKHKYEVLAVYTVQGDKYPGAKQLERRALDGCVKRGVKVWGAKPPFDIADVTFALPDRGGWEAGSRLIFCLVTGRDGPLTRSVVPH</sequence>
<dbReference type="InterPro" id="IPR026004">
    <property type="entry name" value="Septum_form"/>
</dbReference>
<dbReference type="Pfam" id="PF13845">
    <property type="entry name" value="Septum_form"/>
    <property type="match status" value="1"/>
</dbReference>
<keyword evidence="2" id="KW-0812">Transmembrane</keyword>
<evidence type="ECO:0000256" key="1">
    <source>
        <dbReference type="SAM" id="MobiDB-lite"/>
    </source>
</evidence>
<proteinExistence type="predicted"/>
<keyword evidence="5" id="KW-1185">Reference proteome</keyword>
<name>A0ABV4QVR6_9ACTN</name>
<feature type="compositionally biased region" description="Pro residues" evidence="1">
    <location>
        <begin position="16"/>
        <end position="29"/>
    </location>
</feature>
<keyword evidence="2" id="KW-1133">Transmembrane helix</keyword>
<evidence type="ECO:0000313" key="5">
    <source>
        <dbReference type="Proteomes" id="UP001569904"/>
    </source>
</evidence>
<feature type="domain" description="Septum formation-related" evidence="3">
    <location>
        <begin position="138"/>
        <end position="347"/>
    </location>
</feature>
<evidence type="ECO:0000256" key="2">
    <source>
        <dbReference type="SAM" id="Phobius"/>
    </source>
</evidence>
<feature type="transmembrane region" description="Helical" evidence="2">
    <location>
        <begin position="57"/>
        <end position="82"/>
    </location>
</feature>